<organism evidence="2">
    <name type="scientific">marine sediment metagenome</name>
    <dbReference type="NCBI Taxonomy" id="412755"/>
    <lineage>
        <taxon>unclassified sequences</taxon>
        <taxon>metagenomes</taxon>
        <taxon>ecological metagenomes</taxon>
    </lineage>
</organism>
<feature type="region of interest" description="Disordered" evidence="1">
    <location>
        <begin position="1"/>
        <end position="26"/>
    </location>
</feature>
<reference evidence="2" key="1">
    <citation type="journal article" date="2015" name="Nature">
        <title>Complex archaea that bridge the gap between prokaryotes and eukaryotes.</title>
        <authorList>
            <person name="Spang A."/>
            <person name="Saw J.H."/>
            <person name="Jorgensen S.L."/>
            <person name="Zaremba-Niedzwiedzka K."/>
            <person name="Martijn J."/>
            <person name="Lind A.E."/>
            <person name="van Eijk R."/>
            <person name="Schleper C."/>
            <person name="Guy L."/>
            <person name="Ettema T.J."/>
        </authorList>
    </citation>
    <scope>NUCLEOTIDE SEQUENCE</scope>
</reference>
<evidence type="ECO:0000313" key="2">
    <source>
        <dbReference type="EMBL" id="KKK67315.1"/>
    </source>
</evidence>
<dbReference type="AlphaFoldDB" id="A0A0F8Y155"/>
<proteinExistence type="predicted"/>
<dbReference type="EMBL" id="LAZR01059674">
    <property type="protein sequence ID" value="KKK67315.1"/>
    <property type="molecule type" value="Genomic_DNA"/>
</dbReference>
<sequence>MQSKSVPVSYRDKAQDPPKNVSLGNVDVDIPDSVEEAIALYGGGDGDKGLEKLLAHASAAYVIDKQTAFREANRPDKTKTTSNLAKFKVLSEAVQIELLKKANLI</sequence>
<protein>
    <submittedName>
        <fullName evidence="2">Uncharacterized protein</fullName>
    </submittedName>
</protein>
<name>A0A0F8Y155_9ZZZZ</name>
<evidence type="ECO:0000256" key="1">
    <source>
        <dbReference type="SAM" id="MobiDB-lite"/>
    </source>
</evidence>
<accession>A0A0F8Y155</accession>
<gene>
    <name evidence="2" type="ORF">LCGC14_2955290</name>
</gene>
<comment type="caution">
    <text evidence="2">The sequence shown here is derived from an EMBL/GenBank/DDBJ whole genome shotgun (WGS) entry which is preliminary data.</text>
</comment>